<evidence type="ECO:0000256" key="6">
    <source>
        <dbReference type="ARBA" id="ARBA00023316"/>
    </source>
</evidence>
<dbReference type="PANTHER" id="PTHR30582:SF2">
    <property type="entry name" value="L,D-TRANSPEPTIDASE YCIB-RELATED"/>
    <property type="match status" value="1"/>
</dbReference>
<dbReference type="PROSITE" id="PS51257">
    <property type="entry name" value="PROKAR_LIPOPROTEIN"/>
    <property type="match status" value="1"/>
</dbReference>
<feature type="chain" id="PRO_5047280210" evidence="8">
    <location>
        <begin position="21"/>
        <end position="382"/>
    </location>
</feature>
<dbReference type="Gene3D" id="2.60.40.3780">
    <property type="match status" value="1"/>
</dbReference>
<dbReference type="RefSeq" id="WP_344825757.1">
    <property type="nucleotide sequence ID" value="NZ_BAAAUV010000005.1"/>
</dbReference>
<protein>
    <submittedName>
        <fullName evidence="10">Ig-like domain-containing protein</fullName>
    </submittedName>
</protein>
<feature type="domain" description="L,D-TPase catalytic" evidence="9">
    <location>
        <begin position="232"/>
        <end position="358"/>
    </location>
</feature>
<evidence type="ECO:0000313" key="11">
    <source>
        <dbReference type="Proteomes" id="UP001501237"/>
    </source>
</evidence>
<evidence type="ECO:0000256" key="8">
    <source>
        <dbReference type="SAM" id="SignalP"/>
    </source>
</evidence>
<keyword evidence="4 7" id="KW-0573">Peptidoglycan synthesis</keyword>
<dbReference type="PROSITE" id="PS52029">
    <property type="entry name" value="LD_TPASE"/>
    <property type="match status" value="1"/>
</dbReference>
<dbReference type="Pfam" id="PF03734">
    <property type="entry name" value="YkuD"/>
    <property type="match status" value="1"/>
</dbReference>
<feature type="active site" description="Proton donor/acceptor" evidence="7">
    <location>
        <position position="316"/>
    </location>
</feature>
<dbReference type="InterPro" id="IPR038063">
    <property type="entry name" value="Transpep_catalytic_dom"/>
</dbReference>
<evidence type="ECO:0000259" key="9">
    <source>
        <dbReference type="PROSITE" id="PS52029"/>
    </source>
</evidence>
<dbReference type="SUPFAM" id="SSF141523">
    <property type="entry name" value="L,D-transpeptidase catalytic domain-like"/>
    <property type="match status" value="1"/>
</dbReference>
<sequence>MRFVRLVGISAVSGGLLAGAACGGGGTGSLVAEKKDATITVSPADGTGKARPDARVRVTVADGELTDVKVTGGGEEVGGTFDRGRVAWVAEGGLAPSTGYTVTATAANGDGEKTTVTTAFTTLTPAKPLSVTDVTPGIKGETVGVGMPIIVTLNRAVTDRDAVVHALKVTAEKPVEGAWRWLSPTRLVYRTRTYWPAHQKVRLDAELTGVKAGAGIYGVAGRSWSFDVGAAQITTVDVRRHTMTVRRDGEVVKTTPISAGNGTTREYTTTNGVHLVMGKSNPETMISPGKKPGDPGYYKIIANYAVRFSASGEYVHSAPWSVGSQGRANVSHGCVNASPAAAKWFYDQSQRGDVIKVTGTDRELEPGNGWGYWQIPFSSWAN</sequence>
<keyword evidence="11" id="KW-1185">Reference proteome</keyword>
<dbReference type="InterPro" id="IPR041280">
    <property type="entry name" value="Big_10"/>
</dbReference>
<feature type="active site" description="Nucleophile" evidence="7">
    <location>
        <position position="334"/>
    </location>
</feature>
<reference evidence="11" key="1">
    <citation type="journal article" date="2019" name="Int. J. Syst. Evol. Microbiol.">
        <title>The Global Catalogue of Microorganisms (GCM) 10K type strain sequencing project: providing services to taxonomists for standard genome sequencing and annotation.</title>
        <authorList>
            <consortium name="The Broad Institute Genomics Platform"/>
            <consortium name="The Broad Institute Genome Sequencing Center for Infectious Disease"/>
            <person name="Wu L."/>
            <person name="Ma J."/>
        </authorList>
    </citation>
    <scope>NUCLEOTIDE SEQUENCE [LARGE SCALE GENOMIC DNA]</scope>
    <source>
        <strain evidence="11">JCM 9377</strain>
    </source>
</reference>
<feature type="signal peptide" evidence="8">
    <location>
        <begin position="1"/>
        <end position="20"/>
    </location>
</feature>
<evidence type="ECO:0000256" key="4">
    <source>
        <dbReference type="ARBA" id="ARBA00022984"/>
    </source>
</evidence>
<dbReference type="Proteomes" id="UP001501237">
    <property type="component" value="Unassembled WGS sequence"/>
</dbReference>
<evidence type="ECO:0000256" key="2">
    <source>
        <dbReference type="ARBA" id="ARBA00022679"/>
    </source>
</evidence>
<dbReference type="Gene3D" id="2.60.40.3710">
    <property type="match status" value="1"/>
</dbReference>
<evidence type="ECO:0000256" key="7">
    <source>
        <dbReference type="PROSITE-ProRule" id="PRU01373"/>
    </source>
</evidence>
<dbReference type="EMBL" id="BAAAUV010000005">
    <property type="protein sequence ID" value="GAA3206567.1"/>
    <property type="molecule type" value="Genomic_DNA"/>
</dbReference>
<dbReference type="Pfam" id="PF17964">
    <property type="entry name" value="Big_10"/>
    <property type="match status" value="1"/>
</dbReference>
<dbReference type="Gene3D" id="2.40.440.10">
    <property type="entry name" value="L,D-transpeptidase catalytic domain-like"/>
    <property type="match status" value="1"/>
</dbReference>
<dbReference type="CDD" id="cd13432">
    <property type="entry name" value="LDT_IgD_like_2"/>
    <property type="match status" value="1"/>
</dbReference>
<dbReference type="InterPro" id="IPR050979">
    <property type="entry name" value="LD-transpeptidase"/>
</dbReference>
<dbReference type="PANTHER" id="PTHR30582">
    <property type="entry name" value="L,D-TRANSPEPTIDASE"/>
    <property type="match status" value="1"/>
</dbReference>
<keyword evidence="5" id="KW-0012">Acyltransferase</keyword>
<dbReference type="InterPro" id="IPR005490">
    <property type="entry name" value="LD_TPept_cat_dom"/>
</dbReference>
<name>A0ABP6Q6V1_9ACTN</name>
<keyword evidence="2" id="KW-0808">Transferase</keyword>
<proteinExistence type="predicted"/>
<evidence type="ECO:0000313" key="10">
    <source>
        <dbReference type="EMBL" id="GAA3206567.1"/>
    </source>
</evidence>
<evidence type="ECO:0000256" key="5">
    <source>
        <dbReference type="ARBA" id="ARBA00023315"/>
    </source>
</evidence>
<dbReference type="CDD" id="cd16913">
    <property type="entry name" value="YkuD_like"/>
    <property type="match status" value="1"/>
</dbReference>
<evidence type="ECO:0000256" key="3">
    <source>
        <dbReference type="ARBA" id="ARBA00022960"/>
    </source>
</evidence>
<evidence type="ECO:0000256" key="1">
    <source>
        <dbReference type="ARBA" id="ARBA00004752"/>
    </source>
</evidence>
<comment type="pathway">
    <text evidence="1 7">Cell wall biogenesis; peptidoglycan biosynthesis.</text>
</comment>
<comment type="caution">
    <text evidence="10">The sequence shown here is derived from an EMBL/GenBank/DDBJ whole genome shotgun (WGS) entry which is preliminary data.</text>
</comment>
<keyword evidence="6 7" id="KW-0961">Cell wall biogenesis/degradation</keyword>
<gene>
    <name evidence="10" type="ORF">GCM10010468_22100</name>
</gene>
<keyword evidence="8" id="KW-0732">Signal</keyword>
<accession>A0ABP6Q6V1</accession>
<organism evidence="10 11">
    <name type="scientific">Actinocorallia longicatena</name>
    <dbReference type="NCBI Taxonomy" id="111803"/>
    <lineage>
        <taxon>Bacteria</taxon>
        <taxon>Bacillati</taxon>
        <taxon>Actinomycetota</taxon>
        <taxon>Actinomycetes</taxon>
        <taxon>Streptosporangiales</taxon>
        <taxon>Thermomonosporaceae</taxon>
        <taxon>Actinocorallia</taxon>
    </lineage>
</organism>
<keyword evidence="3 7" id="KW-0133">Cell shape</keyword>